<dbReference type="Pfam" id="PF14252">
    <property type="entry name" value="DUF4347"/>
    <property type="match status" value="1"/>
</dbReference>
<organism evidence="3 4">
    <name type="scientific">Paraburkholderia bryophila</name>
    <dbReference type="NCBI Taxonomy" id="420952"/>
    <lineage>
        <taxon>Bacteria</taxon>
        <taxon>Pseudomonadati</taxon>
        <taxon>Pseudomonadota</taxon>
        <taxon>Betaproteobacteria</taxon>
        <taxon>Burkholderiales</taxon>
        <taxon>Burkholderiaceae</taxon>
        <taxon>Paraburkholderia</taxon>
    </lineage>
</organism>
<feature type="compositionally biased region" description="Low complexity" evidence="1">
    <location>
        <begin position="2532"/>
        <end position="2555"/>
    </location>
</feature>
<dbReference type="InterPro" id="IPR015919">
    <property type="entry name" value="Cadherin-like_sf"/>
</dbReference>
<comment type="caution">
    <text evidence="3">The sequence shown here is derived from an EMBL/GenBank/DDBJ whole genome shotgun (WGS) entry which is preliminary data.</text>
</comment>
<feature type="region of interest" description="Disordered" evidence="1">
    <location>
        <begin position="2288"/>
        <end position="2329"/>
    </location>
</feature>
<dbReference type="InterPro" id="IPR025592">
    <property type="entry name" value="DUF4347"/>
</dbReference>
<feature type="compositionally biased region" description="Low complexity" evidence="1">
    <location>
        <begin position="2385"/>
        <end position="2396"/>
    </location>
</feature>
<dbReference type="PANTHER" id="PTHR14139:SF2">
    <property type="entry name" value="CALSYNTENIN-1"/>
    <property type="match status" value="1"/>
</dbReference>
<feature type="region of interest" description="Disordered" evidence="1">
    <location>
        <begin position="1711"/>
        <end position="1734"/>
    </location>
</feature>
<feature type="domain" description="DUF4347" evidence="2">
    <location>
        <begin position="117"/>
        <end position="280"/>
    </location>
</feature>
<sequence>MKIVKQLLKRLIDHGDAASVRAPVVPAPLMMALEPRVVYDASVAAVAPHPHGAEGDSHAGAASSLSATPKPVAEHDVKPDHAARSDPSRSGPSKDSATPKAAESGAAGQGDSAAHQVVFIDPSVANYQSLIAGLPAGTQYVVLNANTDGFAQIAQYLQTHKGIESIHLISHGADGEIQAGSTWLNAGDLSAYSAELTQIGAAMKPGGDFLIYGCDVAQNADGQALVQSVAALTHLNVAASTDATGMAALGGNWTLEYKVGDVHTPVIESAAVQAQYNALLGVTVETYDTHVSPAFDTTTNSFTLDGLTYTTDQPVETTVYTTTTDPFGAPPLSTGPADGVLMVNFNGTQMSSLTIQLANGSHFALSSFDIDAFSDGSIYIRPNGDASKQVLLVTGGLYSSTINLAGNANFQNLTSITIVDVGDDGFLTPTLNNFTYTQLGAVATTSGSSASFVAGDNVASTPVAVDNGITLSDAGATTAQTATVSITGNLHSGEDLLAFNNTSATLYGNISATYTAATGVLSLTSSGGTATITQWQAALRAVTYTDTAITPNTATRTISFAVNDGISAGVTGSRTVTVADTDQTPTLSSTSSGVAYAAGAASTPVFSGVSISDRDNTTLASATVTVGGGYQSGDTLSFTNTSATLYGNIGIASNSNGVLTLTSASNSATLAQWDNALNAVRFADASNATPGARTVSFSVSDGTKSSTLLTNTVTVTAGPIVTTDVGSAAFVAGDNTASTPVAIDSGLAVTDANSATLQSATVSITGNFQSGEDLLSFVSNPATMGDIAGSYNTATGVLTLNSASHATIAQWQAALSSITYTDTAVTPNNATRTIGFAINDGTQTSPVATRTITVAATDQTPIVGTTGGTTAFTAGNNTTSTPVAVDSGISVSDLDNTTLASGSVSITGNFHAGEDVLGFTNTSATLFGNIAASYDAVHGVLTLTSSGAIATVAQWRNALESVTYTDTAVTPNTATRTISFAVSDGSVSSLAATKAVSVTDVDQTPVVVTSGGSASFVAGDNAPSTPVAVDSGLTVSDLDNGTLASATVQIGAGFHAGEDVLSFTNNGVTMGNIVASYDAVHGTLTLSSAGATATLAQWQAALRSVTYTDAAVTPDNTTRSVSFTVNDGTVNSVASIRTVTVADTDQTPILTTTGGTTAFVEADNVTSTPVAIDSGVTVSDLDNSTLAHATVSITGNLHSGEDVLAFSNTNATLFGDIAGSFNAATGTMLLSSSSGTATLAQWQAALRAVTYTDTAITPNTANRTISFVVNDGSKDSLAGTKTVSVAGVDQSPVLSASSGDFNYLPGAAAHNIDSGITLTDSDSTTMASATIQFTSGFQSGDQLSLNYNAATMGFNFTITFDGVAGTLTITRSGAMTLSNWQAIIDNVQFSAAPGAPLGTRALSVVTSDGIKDSNTLTYNVDVISSAPQLTTTSTGSVTFTAGDNAAGVPIVVDGGLSVLDPLGNPIVSAMVSITGNYQSNQDVLLFINDGATMGDIFANFNAATGVLTLTSSSGTATDGQWAAAMRAVTFTDTAVTPNTASRSISFQISDGTQNSTTLIRTLTVTDTDQTPILATGSSGSASFVAGDNVVSTPVAIDTGITVSDRDNGTLASATFQIGAGFHAGEDVLGFSNDGATMGNITASYDAVHGTLSLSSAGASATLAQWQAALRSVTYTDTAITPDNTTRTISFTVNDGTKTSAALSRSVTVSDTDQTPIVGSTSTGSATFVSGDNGPSTPVTIDNGITLSDLDNTTLGSATVQVGAGFHAGEDVLGFTNDGATMGNITASYDAVHGTLTLSSAGATATLAQWQAALRSVTYTDTAITPDTTARTIGFVVNDGTDNSAVYSRNVDVTAADQTPILTTSGGSSAFVAGDNVASTPVVIDNGVTVSDLDNTTLASATVQVGAGFHAGEDVLGFSNDGATMGNIAASYDAVHGTLTLSSAGASATLAQWQSALRSVTYTDTAVTPDNTTRTISFTVNDGTKDSAAGTKGVTVADVDQTPLTTTSSGNTAFVSGDNATSTPVAVDSGLSVSDRDNPTLASATVSITTGFHAGEDVLAFTNGNATTFGNIIASFDATTGVLTLTSAGQSATVAQWQAALRAVTYTDTALIPDSTQRTVSFAVNDGMKDSAVGTKAITVTATDQTPRVTNSDTSSLTFSSGPKAQPVTVAPQISVTDVDSGATLASATVSISGGFHADRDVLAFTGSAATGNIVGTYDATTGVLTLSSAGHSATFAQWQAALAAVTYADSVSETGASSRTISFSVNDGQKSSVPSTRTVNIAAAPVTVTQPTQSTQPMPANQVTLPPSGNGASASSSATQSNTPNAASTSAPDIIVTFPFDLTDSISNPLIVLDAFADAPEVGSIPAIHTATFTADEIGTSSYANSGSVGGSNHHGSLSDTSVGPIESTPAPTSAPLSLDLPALAMHLNVGPDQAFVVSLPVMLGSSEGLPVGADAHVELRLADGRPLPAWLHYDPVRGTLSGKVPANQRALQIAIIAHDAQGRQTRRDVAIEFGGASRSTHSGHAGHDTTHGAAHPPAVAPNATAATPPHAALPFNSPPLAKPSLAEQFVRAHATLHVARPVNAATTAVAPETVSRGHA</sequence>
<keyword evidence="4" id="KW-1185">Reference proteome</keyword>
<dbReference type="EMBL" id="JACCAS010000002">
    <property type="protein sequence ID" value="NYH27690.1"/>
    <property type="molecule type" value="Genomic_DNA"/>
</dbReference>
<feature type="region of interest" description="Disordered" evidence="1">
    <location>
        <begin position="2385"/>
        <end position="2412"/>
    </location>
</feature>
<dbReference type="SUPFAM" id="SSF49313">
    <property type="entry name" value="Cadherin-like"/>
    <property type="match status" value="1"/>
</dbReference>
<feature type="region of interest" description="Disordered" evidence="1">
    <location>
        <begin position="2144"/>
        <end position="2163"/>
    </location>
</feature>
<protein>
    <recommendedName>
        <fullName evidence="2">DUF4347 domain-containing protein</fullName>
    </recommendedName>
</protein>
<evidence type="ECO:0000313" key="3">
    <source>
        <dbReference type="EMBL" id="NYH27690.1"/>
    </source>
</evidence>
<dbReference type="Proteomes" id="UP000540929">
    <property type="component" value="Unassembled WGS sequence"/>
</dbReference>
<reference evidence="3 4" key="1">
    <citation type="submission" date="2020-07" db="EMBL/GenBank/DDBJ databases">
        <title>Exploring microbial biodiversity for novel pathways involved in the catabolism of aromatic compounds derived from lignin.</title>
        <authorList>
            <person name="Elkins J."/>
        </authorList>
    </citation>
    <scope>NUCLEOTIDE SEQUENCE [LARGE SCALE GENOMIC DNA]</scope>
    <source>
        <strain evidence="3 4">H2C3C</strain>
    </source>
</reference>
<feature type="compositionally biased region" description="Low complexity" evidence="1">
    <location>
        <begin position="2306"/>
        <end position="2329"/>
    </location>
</feature>
<dbReference type="PANTHER" id="PTHR14139">
    <property type="entry name" value="CALSYNTENIN"/>
    <property type="match status" value="1"/>
</dbReference>
<feature type="compositionally biased region" description="Low complexity" evidence="1">
    <location>
        <begin position="2288"/>
        <end position="2299"/>
    </location>
</feature>
<evidence type="ECO:0000313" key="4">
    <source>
        <dbReference type="Proteomes" id="UP000540929"/>
    </source>
</evidence>
<feature type="region of interest" description="Disordered" evidence="1">
    <location>
        <begin position="2517"/>
        <end position="2560"/>
    </location>
</feature>
<feature type="compositionally biased region" description="Polar residues" evidence="1">
    <location>
        <begin position="2144"/>
        <end position="2162"/>
    </location>
</feature>
<gene>
    <name evidence="3" type="ORF">GGD40_007261</name>
</gene>
<name>A0A7Y9WWL8_9BURK</name>
<evidence type="ECO:0000259" key="2">
    <source>
        <dbReference type="Pfam" id="PF14252"/>
    </source>
</evidence>
<feature type="region of interest" description="Disordered" evidence="1">
    <location>
        <begin position="49"/>
        <end position="109"/>
    </location>
</feature>
<dbReference type="GO" id="GO:0005509">
    <property type="term" value="F:calcium ion binding"/>
    <property type="evidence" value="ECO:0007669"/>
    <property type="project" value="InterPro"/>
</dbReference>
<accession>A0A7Y9WWL8</accession>
<dbReference type="GO" id="GO:0016020">
    <property type="term" value="C:membrane"/>
    <property type="evidence" value="ECO:0007669"/>
    <property type="project" value="InterPro"/>
</dbReference>
<proteinExistence type="predicted"/>
<dbReference type="RefSeq" id="WP_179746877.1">
    <property type="nucleotide sequence ID" value="NZ_JACCAS010000002.1"/>
</dbReference>
<evidence type="ECO:0000256" key="1">
    <source>
        <dbReference type="SAM" id="MobiDB-lite"/>
    </source>
</evidence>
<feature type="compositionally biased region" description="Basic and acidic residues" evidence="1">
    <location>
        <begin position="72"/>
        <end position="87"/>
    </location>
</feature>